<evidence type="ECO:0000313" key="2">
    <source>
        <dbReference type="Proteomes" id="UP000315003"/>
    </source>
</evidence>
<dbReference type="AlphaFoldDB" id="A0A517SXN4"/>
<name>A0A517SXN4_9BACT</name>
<keyword evidence="2" id="KW-1185">Reference proteome</keyword>
<protein>
    <submittedName>
        <fullName evidence="1">Uncharacterized protein</fullName>
    </submittedName>
</protein>
<sequence length="88" mass="9884">MNKRIEQPLPESSVSSPARVINRTLHTADLVLQRLRASLWRVRGARLSAKVMIGSGVMIREPSSVTLMDHVTVESQVWLKVVDHRATI</sequence>
<proteinExistence type="predicted"/>
<gene>
    <name evidence="1" type="ORF">SV7mr_33300</name>
</gene>
<dbReference type="RefSeq" id="WP_145274034.1">
    <property type="nucleotide sequence ID" value="NZ_CP036272.1"/>
</dbReference>
<reference evidence="1 2" key="1">
    <citation type="submission" date="2019-02" db="EMBL/GenBank/DDBJ databases">
        <title>Deep-cultivation of Planctomycetes and their phenomic and genomic characterization uncovers novel biology.</title>
        <authorList>
            <person name="Wiegand S."/>
            <person name="Jogler M."/>
            <person name="Boedeker C."/>
            <person name="Pinto D."/>
            <person name="Vollmers J."/>
            <person name="Rivas-Marin E."/>
            <person name="Kohn T."/>
            <person name="Peeters S.H."/>
            <person name="Heuer A."/>
            <person name="Rast P."/>
            <person name="Oberbeckmann S."/>
            <person name="Bunk B."/>
            <person name="Jeske O."/>
            <person name="Meyerdierks A."/>
            <person name="Storesund J.E."/>
            <person name="Kallscheuer N."/>
            <person name="Luecker S."/>
            <person name="Lage O.M."/>
            <person name="Pohl T."/>
            <person name="Merkel B.J."/>
            <person name="Hornburger P."/>
            <person name="Mueller R.-W."/>
            <person name="Bruemmer F."/>
            <person name="Labrenz M."/>
            <person name="Spormann A.M."/>
            <person name="Op den Camp H."/>
            <person name="Overmann J."/>
            <person name="Amann R."/>
            <person name="Jetten M.S.M."/>
            <person name="Mascher T."/>
            <person name="Medema M.H."/>
            <person name="Devos D.P."/>
            <person name="Kaster A.-K."/>
            <person name="Ovreas L."/>
            <person name="Rohde M."/>
            <person name="Galperin M.Y."/>
            <person name="Jogler C."/>
        </authorList>
    </citation>
    <scope>NUCLEOTIDE SEQUENCE [LARGE SCALE GENOMIC DNA]</scope>
    <source>
        <strain evidence="1 2">SV_7m_r</strain>
    </source>
</reference>
<evidence type="ECO:0000313" key="1">
    <source>
        <dbReference type="EMBL" id="QDT60803.1"/>
    </source>
</evidence>
<dbReference type="EMBL" id="CP036272">
    <property type="protein sequence ID" value="QDT60803.1"/>
    <property type="molecule type" value="Genomic_DNA"/>
</dbReference>
<accession>A0A517SXN4</accession>
<dbReference type="Proteomes" id="UP000315003">
    <property type="component" value="Chromosome"/>
</dbReference>
<organism evidence="1 2">
    <name type="scientific">Stieleria bergensis</name>
    <dbReference type="NCBI Taxonomy" id="2528025"/>
    <lineage>
        <taxon>Bacteria</taxon>
        <taxon>Pseudomonadati</taxon>
        <taxon>Planctomycetota</taxon>
        <taxon>Planctomycetia</taxon>
        <taxon>Pirellulales</taxon>
        <taxon>Pirellulaceae</taxon>
        <taxon>Stieleria</taxon>
    </lineage>
</organism>